<evidence type="ECO:0000313" key="2">
    <source>
        <dbReference type="Proteomes" id="UP000703590"/>
    </source>
</evidence>
<comment type="caution">
    <text evidence="1">The sequence shown here is derived from an EMBL/GenBank/DDBJ whole genome shotgun (WGS) entry which is preliminary data.</text>
</comment>
<proteinExistence type="predicted"/>
<gene>
    <name evidence="1" type="ORF">JWV37_06465</name>
</gene>
<evidence type="ECO:0000313" key="1">
    <source>
        <dbReference type="EMBL" id="MBN2964417.1"/>
    </source>
</evidence>
<dbReference type="EMBL" id="JAFHKK010000011">
    <property type="protein sequence ID" value="MBN2964417.1"/>
    <property type="molecule type" value="Genomic_DNA"/>
</dbReference>
<protein>
    <submittedName>
        <fullName evidence="1">YtxH domain-containing protein</fullName>
    </submittedName>
</protein>
<dbReference type="Proteomes" id="UP000703590">
    <property type="component" value="Unassembled WGS sequence"/>
</dbReference>
<keyword evidence="2" id="KW-1185">Reference proteome</keyword>
<dbReference type="RefSeq" id="WP_205458967.1">
    <property type="nucleotide sequence ID" value="NZ_JAFHKK010000011.1"/>
</dbReference>
<accession>A0ABS2WS26</accession>
<sequence length="80" mass="8929">MENPYIKTPPVVSETLGNFNTNDFLKGALIGAVATYLLTNENAQKAIFKTIAKGTQLFQTGMEEMKERMEDAKAEMEAQR</sequence>
<reference evidence="2" key="1">
    <citation type="submission" date="2021-02" db="EMBL/GenBank/DDBJ databases">
        <title>Sulfurospirillum tamanensis sp. nov.</title>
        <authorList>
            <person name="Merkel A.Y."/>
        </authorList>
    </citation>
    <scope>NUCLEOTIDE SEQUENCE [LARGE SCALE GENOMIC DNA]</scope>
    <source>
        <strain evidence="2">T05b</strain>
    </source>
</reference>
<name>A0ABS2WS26_9BACT</name>
<reference evidence="1 2" key="3">
    <citation type="submission" date="2021-02" db="EMBL/GenBank/DDBJ databases">
        <authorList>
            <person name="Merkel A.Y."/>
        </authorList>
    </citation>
    <scope>NUCLEOTIDE SEQUENCE [LARGE SCALE GENOMIC DNA]</scope>
    <source>
        <strain evidence="1 2">T05b</strain>
    </source>
</reference>
<reference evidence="1 2" key="2">
    <citation type="submission" date="2021-02" db="EMBL/GenBank/DDBJ databases">
        <title>Sulfurospirillum tamanensis sp. nov.</title>
        <authorList>
            <person name="Frolova A."/>
            <person name="Merkel A."/>
            <person name="Slobodkin A."/>
        </authorList>
    </citation>
    <scope>NUCLEOTIDE SEQUENCE [LARGE SCALE GENOMIC DNA]</scope>
    <source>
        <strain evidence="1 2">T05b</strain>
    </source>
</reference>
<organism evidence="1 2">
    <name type="scientific">Sulfurospirillum tamanense</name>
    <dbReference type="NCBI Taxonomy" id="2813362"/>
    <lineage>
        <taxon>Bacteria</taxon>
        <taxon>Pseudomonadati</taxon>
        <taxon>Campylobacterota</taxon>
        <taxon>Epsilonproteobacteria</taxon>
        <taxon>Campylobacterales</taxon>
        <taxon>Sulfurospirillaceae</taxon>
        <taxon>Sulfurospirillum</taxon>
    </lineage>
</organism>